<keyword evidence="4 7" id="KW-0694">RNA-binding</keyword>
<dbReference type="SUPFAM" id="SSF53178">
    <property type="entry name" value="Peptidyl-tRNA hydrolase-like"/>
    <property type="match status" value="1"/>
</dbReference>
<evidence type="ECO:0000256" key="1">
    <source>
        <dbReference type="ARBA" id="ARBA00013260"/>
    </source>
</evidence>
<dbReference type="PANTHER" id="PTHR17224">
    <property type="entry name" value="PEPTIDYL-TRNA HYDROLASE"/>
    <property type="match status" value="1"/>
</dbReference>
<comment type="function">
    <text evidence="7">Catalyzes the release of premature peptidyl moieties from peptidyl-tRNA molecules trapped in stalled 50S ribosomal subunits, and thus maintains levels of free tRNAs and 50S ribosomes.</text>
</comment>
<comment type="catalytic activity">
    <reaction evidence="7">
        <text>an N-acyl-L-alpha-aminoacyl-tRNA + H2O = an N-acyl-L-amino acid + a tRNA + H(+)</text>
        <dbReference type="Rhea" id="RHEA:54448"/>
        <dbReference type="Rhea" id="RHEA-COMP:10123"/>
        <dbReference type="Rhea" id="RHEA-COMP:13883"/>
        <dbReference type="ChEBI" id="CHEBI:15377"/>
        <dbReference type="ChEBI" id="CHEBI:15378"/>
        <dbReference type="ChEBI" id="CHEBI:59874"/>
        <dbReference type="ChEBI" id="CHEBI:78442"/>
        <dbReference type="ChEBI" id="CHEBI:138191"/>
        <dbReference type="EC" id="3.1.1.29"/>
    </reaction>
</comment>
<evidence type="ECO:0000256" key="2">
    <source>
        <dbReference type="ARBA" id="ARBA00022555"/>
    </source>
</evidence>
<comment type="subunit">
    <text evidence="7">Monomer.</text>
</comment>
<dbReference type="InterPro" id="IPR001328">
    <property type="entry name" value="Pept_tRNA_hydro"/>
</dbReference>
<proteinExistence type="inferred from homology"/>
<evidence type="ECO:0000313" key="10">
    <source>
        <dbReference type="Proteomes" id="UP001597135"/>
    </source>
</evidence>
<dbReference type="EC" id="3.1.1.29" evidence="1 7"/>
<dbReference type="InterPro" id="IPR018171">
    <property type="entry name" value="Pept_tRNA_hydro_CS"/>
</dbReference>
<feature type="binding site" evidence="7">
    <location>
        <position position="64"/>
    </location>
    <ligand>
        <name>tRNA</name>
        <dbReference type="ChEBI" id="CHEBI:17843"/>
    </ligand>
</feature>
<sequence length="230" mass="24919">MKLFVGLGNPGRDYAGHRHNIGFMALDRIAEDHGLGPWKSRFQGQVAEGRLGSEKVLLLKPATYMNRSGQAVGEAARFFKIDTPDICVFHDELDLAPGRLKVKSGGGHAGHNGLRSLHAHVGDSYQRVRMGIGHPGRKELVSGYVLHDFAKAEQEWLDDLLRGISDGAPALAEGDAAGFMNKVALRVSPPRNEGRGKATEAPQAAREPAAESPSAEDTRSPLQKLADRFR</sequence>
<keyword evidence="2 7" id="KW-0820">tRNA-binding</keyword>
<evidence type="ECO:0000256" key="6">
    <source>
        <dbReference type="ARBA" id="ARBA00050038"/>
    </source>
</evidence>
<dbReference type="HAMAP" id="MF_00083">
    <property type="entry name" value="Pept_tRNA_hydro_bact"/>
    <property type="match status" value="1"/>
</dbReference>
<feature type="binding site" evidence="7">
    <location>
        <position position="14"/>
    </location>
    <ligand>
        <name>tRNA</name>
        <dbReference type="ChEBI" id="CHEBI:17843"/>
    </ligand>
</feature>
<dbReference type="Proteomes" id="UP001597135">
    <property type="component" value="Unassembled WGS sequence"/>
</dbReference>
<name>A0ABW3ZHV2_9RHOB</name>
<keyword evidence="3 7" id="KW-0378">Hydrolase</keyword>
<reference evidence="10" key="1">
    <citation type="journal article" date="2019" name="Int. J. Syst. Evol. Microbiol.">
        <title>The Global Catalogue of Microorganisms (GCM) 10K type strain sequencing project: providing services to taxonomists for standard genome sequencing and annotation.</title>
        <authorList>
            <consortium name="The Broad Institute Genomics Platform"/>
            <consortium name="The Broad Institute Genome Sequencing Center for Infectious Disease"/>
            <person name="Wu L."/>
            <person name="Ma J."/>
        </authorList>
    </citation>
    <scope>NUCLEOTIDE SEQUENCE [LARGE SCALE GENOMIC DNA]</scope>
    <source>
        <strain evidence="10">CCUG 62953</strain>
    </source>
</reference>
<comment type="subcellular location">
    <subcellularLocation>
        <location evidence="7">Cytoplasm</location>
    </subcellularLocation>
</comment>
<feature type="binding site" evidence="7">
    <location>
        <position position="66"/>
    </location>
    <ligand>
        <name>tRNA</name>
        <dbReference type="ChEBI" id="CHEBI:17843"/>
    </ligand>
</feature>
<gene>
    <name evidence="7 9" type="primary">pth</name>
    <name evidence="9" type="ORF">ACFQ4E_07765</name>
</gene>
<dbReference type="PROSITE" id="PS01196">
    <property type="entry name" value="PEPT_TRNA_HYDROL_2"/>
    <property type="match status" value="1"/>
</dbReference>
<evidence type="ECO:0000256" key="3">
    <source>
        <dbReference type="ARBA" id="ARBA00022801"/>
    </source>
</evidence>
<dbReference type="EMBL" id="JBHTMU010000010">
    <property type="protein sequence ID" value="MFD1342310.1"/>
    <property type="molecule type" value="Genomic_DNA"/>
</dbReference>
<accession>A0ABW3ZHV2</accession>
<evidence type="ECO:0000256" key="4">
    <source>
        <dbReference type="ARBA" id="ARBA00022884"/>
    </source>
</evidence>
<feature type="region of interest" description="Disordered" evidence="8">
    <location>
        <begin position="185"/>
        <end position="230"/>
    </location>
</feature>
<evidence type="ECO:0000256" key="5">
    <source>
        <dbReference type="ARBA" id="ARBA00038063"/>
    </source>
</evidence>
<dbReference type="Gene3D" id="3.40.50.1470">
    <property type="entry name" value="Peptidyl-tRNA hydrolase"/>
    <property type="match status" value="1"/>
</dbReference>
<protein>
    <recommendedName>
        <fullName evidence="6 7">Peptidyl-tRNA hydrolase</fullName>
        <shortName evidence="7">Pth</shortName>
        <ecNumber evidence="1 7">3.1.1.29</ecNumber>
    </recommendedName>
</protein>
<keyword evidence="7" id="KW-0963">Cytoplasm</keyword>
<dbReference type="RefSeq" id="WP_386802370.1">
    <property type="nucleotide sequence ID" value="NZ_JBHTMU010000010.1"/>
</dbReference>
<evidence type="ECO:0000256" key="8">
    <source>
        <dbReference type="SAM" id="MobiDB-lite"/>
    </source>
</evidence>
<dbReference type="CDD" id="cd00462">
    <property type="entry name" value="PTH"/>
    <property type="match status" value="1"/>
</dbReference>
<dbReference type="GO" id="GO:0004045">
    <property type="term" value="F:peptidyl-tRNA hydrolase activity"/>
    <property type="evidence" value="ECO:0007669"/>
    <property type="project" value="UniProtKB-EC"/>
</dbReference>
<organism evidence="9 10">
    <name type="scientific">Litorisediminicola beolgyonensis</name>
    <dbReference type="NCBI Taxonomy" id="1173614"/>
    <lineage>
        <taxon>Bacteria</taxon>
        <taxon>Pseudomonadati</taxon>
        <taxon>Pseudomonadota</taxon>
        <taxon>Alphaproteobacteria</taxon>
        <taxon>Rhodobacterales</taxon>
        <taxon>Paracoccaceae</taxon>
        <taxon>Litorisediminicola</taxon>
    </lineage>
</organism>
<dbReference type="Pfam" id="PF01195">
    <property type="entry name" value="Pept_tRNA_hydro"/>
    <property type="match status" value="1"/>
</dbReference>
<comment type="similarity">
    <text evidence="5 7">Belongs to the PTH family.</text>
</comment>
<evidence type="ECO:0000313" key="9">
    <source>
        <dbReference type="EMBL" id="MFD1342310.1"/>
    </source>
</evidence>
<comment type="function">
    <text evidence="7">Hydrolyzes ribosome-free peptidyl-tRNAs (with 1 or more amino acids incorporated), which drop off the ribosome during protein synthesis, or as a result of ribosome stalling.</text>
</comment>
<feature type="active site" description="Proton acceptor" evidence="7">
    <location>
        <position position="19"/>
    </location>
</feature>
<comment type="caution">
    <text evidence="9">The sequence shown here is derived from an EMBL/GenBank/DDBJ whole genome shotgun (WGS) entry which is preliminary data.</text>
</comment>
<dbReference type="PANTHER" id="PTHR17224:SF1">
    <property type="entry name" value="PEPTIDYL-TRNA HYDROLASE"/>
    <property type="match status" value="1"/>
</dbReference>
<feature type="site" description="Stabilizes the basic form of H active site to accept a proton" evidence="7">
    <location>
        <position position="91"/>
    </location>
</feature>
<feature type="binding site" evidence="7">
    <location>
        <position position="112"/>
    </location>
    <ligand>
        <name>tRNA</name>
        <dbReference type="ChEBI" id="CHEBI:17843"/>
    </ligand>
</feature>
<feature type="compositionally biased region" description="Low complexity" evidence="8">
    <location>
        <begin position="199"/>
        <end position="215"/>
    </location>
</feature>
<dbReference type="InterPro" id="IPR036416">
    <property type="entry name" value="Pept_tRNA_hydro_sf"/>
</dbReference>
<evidence type="ECO:0000256" key="7">
    <source>
        <dbReference type="HAMAP-Rule" id="MF_00083"/>
    </source>
</evidence>
<dbReference type="NCBIfam" id="TIGR00447">
    <property type="entry name" value="pth"/>
    <property type="match status" value="1"/>
</dbReference>
<feature type="site" description="Discriminates between blocked and unblocked aminoacyl-tRNA" evidence="7">
    <location>
        <position position="9"/>
    </location>
</feature>
<keyword evidence="10" id="KW-1185">Reference proteome</keyword>